<reference evidence="1 2" key="1">
    <citation type="journal article" date="2012" name="G3 (Bethesda)">
        <title>Pichia sorbitophila, an interspecies yeast hybrid reveals early steps of genome resolution following polyploidization.</title>
        <authorList>
            <person name="Leh Louis V."/>
            <person name="Despons L."/>
            <person name="Friedrich A."/>
            <person name="Martin T."/>
            <person name="Durrens P."/>
            <person name="Casaregola S."/>
            <person name="Neuveglise C."/>
            <person name="Fairhead C."/>
            <person name="Marck C."/>
            <person name="Cruz J.A."/>
            <person name="Straub M.L."/>
            <person name="Kugler V."/>
            <person name="Sacerdot C."/>
            <person name="Uzunov Z."/>
            <person name="Thierry A."/>
            <person name="Weiss S."/>
            <person name="Bleykasten C."/>
            <person name="De Montigny J."/>
            <person name="Jacques N."/>
            <person name="Jung P."/>
            <person name="Lemaire M."/>
            <person name="Mallet S."/>
            <person name="Morel G."/>
            <person name="Richard G.F."/>
            <person name="Sarkar A."/>
            <person name="Savel G."/>
            <person name="Schacherer J."/>
            <person name="Seret M.L."/>
            <person name="Talla E."/>
            <person name="Samson G."/>
            <person name="Jubin C."/>
            <person name="Poulain J."/>
            <person name="Vacherie B."/>
            <person name="Barbe V."/>
            <person name="Pelletier E."/>
            <person name="Sherman D.J."/>
            <person name="Westhof E."/>
            <person name="Weissenbach J."/>
            <person name="Baret P.V."/>
            <person name="Wincker P."/>
            <person name="Gaillardin C."/>
            <person name="Dujon B."/>
            <person name="Souciet J.L."/>
        </authorList>
    </citation>
    <scope>NUCLEOTIDE SEQUENCE [LARGE SCALE GENOMIC DNA]</scope>
    <source>
        <strain evidence="2">ATCC MYA-4447 / BCRC 22081 / CBS 7064 / NBRC 10061 / NRRL Y-12695</strain>
    </source>
</reference>
<protein>
    <submittedName>
        <fullName evidence="1">Piso0_005884 protein</fullName>
    </submittedName>
</protein>
<dbReference type="OrthoDB" id="9995210at2759"/>
<dbReference type="Proteomes" id="UP000005222">
    <property type="component" value="Chromosome M"/>
</dbReference>
<name>G8Y366_PICSO</name>
<keyword evidence="2" id="KW-1185">Reference proteome</keyword>
<dbReference type="HOGENOM" id="CLU_2278480_0_0_1"/>
<dbReference type="AlphaFoldDB" id="G8Y366"/>
<evidence type="ECO:0000313" key="2">
    <source>
        <dbReference type="Proteomes" id="UP000005222"/>
    </source>
</evidence>
<accession>G8Y366</accession>
<sequence>MTGSGITTKIYFPNKSLTFAGARTAHSASSSSRQVSYQKLAQISQPRRASRSTFYVANARGHLSVVEYIVQRCKIQNNTPSLRNSSGPWELAGPIRQYEVDK</sequence>
<proteinExistence type="predicted"/>
<gene>
    <name evidence="1" type="primary">Piso0_005884</name>
    <name evidence="1" type="ORF">GNLVRS01_PISO0M24410g</name>
</gene>
<organism evidence="1 2">
    <name type="scientific">Pichia sorbitophila (strain ATCC MYA-4447 / BCRC 22081 / CBS 7064 / NBRC 10061 / NRRL Y-12695)</name>
    <name type="common">Hybrid yeast</name>
    <dbReference type="NCBI Taxonomy" id="559304"/>
    <lineage>
        <taxon>Eukaryota</taxon>
        <taxon>Fungi</taxon>
        <taxon>Dikarya</taxon>
        <taxon>Ascomycota</taxon>
        <taxon>Saccharomycotina</taxon>
        <taxon>Pichiomycetes</taxon>
        <taxon>Debaryomycetaceae</taxon>
        <taxon>Millerozyma</taxon>
    </lineage>
</organism>
<evidence type="ECO:0000313" key="1">
    <source>
        <dbReference type="EMBL" id="CCE86227.1"/>
    </source>
</evidence>
<dbReference type="EMBL" id="FO082047">
    <property type="protein sequence ID" value="CCE86227.1"/>
    <property type="molecule type" value="Genomic_DNA"/>
</dbReference>
<dbReference type="InParanoid" id="G8Y366"/>